<feature type="domain" description="PB1-like" evidence="2">
    <location>
        <begin position="94"/>
        <end position="149"/>
    </location>
</feature>
<keyword evidence="1" id="KW-0732">Signal</keyword>
<dbReference type="Pfam" id="PF26130">
    <property type="entry name" value="PB1-like"/>
    <property type="match status" value="1"/>
</dbReference>
<sequence length="293" mass="33229">MLTSCYVTLFVVLMFSLSNASIDVFIHTEVSLAVHYKCVPGEAFFGEFGSTHKFSVEPSKDSVCHVVWNNLEGTFVALEGAYDRNHNPVYWSVMSGRFECVIHHGCVFVEFNRLGYKRLDEVWQVDPDLWSYFEVLGGLKDLGYPKVERPNGVEEDNLKNGVKGTFEDLGTLNSLEYDTLDELNNGVKETFDDFGTFEDLNNLGDKFDEGWIAGIEDRDAVDQESSCEDVNLDGTTASIDKKDSCQDVNFDGVIVSKDAIVDITLEGPLIIWHVIKEPIYWMTHLIWYMLKKI</sequence>
<feature type="chain" id="PRO_5039710537" description="PB1-like domain-containing protein" evidence="1">
    <location>
        <begin position="21"/>
        <end position="293"/>
    </location>
</feature>
<reference evidence="3 4" key="1">
    <citation type="journal article" date="2022" name="Nat. Genet.">
        <title>Improved pea reference genome and pan-genome highlight genomic features and evolutionary characteristics.</title>
        <authorList>
            <person name="Yang T."/>
            <person name="Liu R."/>
            <person name="Luo Y."/>
            <person name="Hu S."/>
            <person name="Wang D."/>
            <person name="Wang C."/>
            <person name="Pandey M.K."/>
            <person name="Ge S."/>
            <person name="Xu Q."/>
            <person name="Li N."/>
            <person name="Li G."/>
            <person name="Huang Y."/>
            <person name="Saxena R.K."/>
            <person name="Ji Y."/>
            <person name="Li M."/>
            <person name="Yan X."/>
            <person name="He Y."/>
            <person name="Liu Y."/>
            <person name="Wang X."/>
            <person name="Xiang C."/>
            <person name="Varshney R.K."/>
            <person name="Ding H."/>
            <person name="Gao S."/>
            <person name="Zong X."/>
        </authorList>
    </citation>
    <scope>NUCLEOTIDE SEQUENCE [LARGE SCALE GENOMIC DNA]</scope>
    <source>
        <strain evidence="3 4">cv. Zhongwan 6</strain>
    </source>
</reference>
<dbReference type="InterPro" id="IPR058594">
    <property type="entry name" value="PB1-like_dom_pln"/>
</dbReference>
<protein>
    <recommendedName>
        <fullName evidence="2">PB1-like domain-containing protein</fullName>
    </recommendedName>
</protein>
<proteinExistence type="predicted"/>
<name>A0A9D4W2J4_PEA</name>
<evidence type="ECO:0000313" key="4">
    <source>
        <dbReference type="Proteomes" id="UP001058974"/>
    </source>
</evidence>
<gene>
    <name evidence="3" type="ORF">KIW84_060400</name>
</gene>
<evidence type="ECO:0000259" key="2">
    <source>
        <dbReference type="Pfam" id="PF26130"/>
    </source>
</evidence>
<evidence type="ECO:0000313" key="3">
    <source>
        <dbReference type="EMBL" id="KAI5393265.1"/>
    </source>
</evidence>
<dbReference type="AlphaFoldDB" id="A0A9D4W2J4"/>
<feature type="signal peptide" evidence="1">
    <location>
        <begin position="1"/>
        <end position="20"/>
    </location>
</feature>
<organism evidence="3 4">
    <name type="scientific">Pisum sativum</name>
    <name type="common">Garden pea</name>
    <name type="synonym">Lathyrus oleraceus</name>
    <dbReference type="NCBI Taxonomy" id="3888"/>
    <lineage>
        <taxon>Eukaryota</taxon>
        <taxon>Viridiplantae</taxon>
        <taxon>Streptophyta</taxon>
        <taxon>Embryophyta</taxon>
        <taxon>Tracheophyta</taxon>
        <taxon>Spermatophyta</taxon>
        <taxon>Magnoliopsida</taxon>
        <taxon>eudicotyledons</taxon>
        <taxon>Gunneridae</taxon>
        <taxon>Pentapetalae</taxon>
        <taxon>rosids</taxon>
        <taxon>fabids</taxon>
        <taxon>Fabales</taxon>
        <taxon>Fabaceae</taxon>
        <taxon>Papilionoideae</taxon>
        <taxon>50 kb inversion clade</taxon>
        <taxon>NPAAA clade</taxon>
        <taxon>Hologalegina</taxon>
        <taxon>IRL clade</taxon>
        <taxon>Fabeae</taxon>
        <taxon>Lathyrus</taxon>
    </lineage>
</organism>
<dbReference type="Proteomes" id="UP001058974">
    <property type="component" value="Chromosome 6"/>
</dbReference>
<keyword evidence="4" id="KW-1185">Reference proteome</keyword>
<evidence type="ECO:0000256" key="1">
    <source>
        <dbReference type="SAM" id="SignalP"/>
    </source>
</evidence>
<comment type="caution">
    <text evidence="3">The sequence shown here is derived from an EMBL/GenBank/DDBJ whole genome shotgun (WGS) entry which is preliminary data.</text>
</comment>
<dbReference type="EMBL" id="JAMSHJ010000006">
    <property type="protein sequence ID" value="KAI5393265.1"/>
    <property type="molecule type" value="Genomic_DNA"/>
</dbReference>
<dbReference type="Gramene" id="Psat06G0040000-T1">
    <property type="protein sequence ID" value="KAI5393265.1"/>
    <property type="gene ID" value="KIW84_060400"/>
</dbReference>
<accession>A0A9D4W2J4</accession>